<organism evidence="2 3">
    <name type="scientific">Massilia atriviolacea</name>
    <dbReference type="NCBI Taxonomy" id="2495579"/>
    <lineage>
        <taxon>Bacteria</taxon>
        <taxon>Pseudomonadati</taxon>
        <taxon>Pseudomonadota</taxon>
        <taxon>Betaproteobacteria</taxon>
        <taxon>Burkholderiales</taxon>
        <taxon>Oxalobacteraceae</taxon>
        <taxon>Telluria group</taxon>
        <taxon>Massilia</taxon>
    </lineage>
</organism>
<comment type="caution">
    <text evidence="2">The sequence shown here is derived from an EMBL/GenBank/DDBJ whole genome shotgun (WGS) entry which is preliminary data.</text>
</comment>
<name>A0A430HGE9_9BURK</name>
<dbReference type="EMBL" id="RXLQ01000014">
    <property type="protein sequence ID" value="RSZ56603.1"/>
    <property type="molecule type" value="Genomic_DNA"/>
</dbReference>
<protein>
    <submittedName>
        <fullName evidence="2">Uncharacterized protein</fullName>
    </submittedName>
</protein>
<reference evidence="2 3" key="1">
    <citation type="submission" date="2018-12" db="EMBL/GenBank/DDBJ databases">
        <authorList>
            <person name="Yang E."/>
        </authorList>
    </citation>
    <scope>NUCLEOTIDE SEQUENCE [LARGE SCALE GENOMIC DNA]</scope>
    <source>
        <strain evidence="2 3">SOD</strain>
    </source>
</reference>
<keyword evidence="1" id="KW-1133">Transmembrane helix</keyword>
<proteinExistence type="predicted"/>
<dbReference type="Proteomes" id="UP000278085">
    <property type="component" value="Unassembled WGS sequence"/>
</dbReference>
<sequence>MIATYGKSRSFLLVGWCMAALFAGAGAVVLWLSTRIGPHLRFSGDVSLLPMVGSGALALGAAIAFFIWRLAASQPAFHLYENGIRASGPDGEHVTLYRDLEDLYSFHGGGIGYRASPGAPWTFIGSRIRRFAELSERLRSMQIKHRGEALQQQLQSGNAVVFRYVEDRVAQSKSMVASRNLDFPTCAIRLTASQLHIGQKSIDIARIAAIRTNSWTEKSHIVDVDGEVFHKIHPSAVLSFDLLQALIARRQQSA</sequence>
<keyword evidence="1" id="KW-0812">Transmembrane</keyword>
<evidence type="ECO:0000313" key="2">
    <source>
        <dbReference type="EMBL" id="RSZ56603.1"/>
    </source>
</evidence>
<evidence type="ECO:0000313" key="3">
    <source>
        <dbReference type="Proteomes" id="UP000278085"/>
    </source>
</evidence>
<keyword evidence="1" id="KW-0472">Membrane</keyword>
<dbReference type="RefSeq" id="WP_126076456.1">
    <property type="nucleotide sequence ID" value="NZ_CP051166.1"/>
</dbReference>
<gene>
    <name evidence="2" type="ORF">EJB06_23520</name>
</gene>
<evidence type="ECO:0000256" key="1">
    <source>
        <dbReference type="SAM" id="Phobius"/>
    </source>
</evidence>
<dbReference type="AlphaFoldDB" id="A0A430HGE9"/>
<keyword evidence="3" id="KW-1185">Reference proteome</keyword>
<feature type="transmembrane region" description="Helical" evidence="1">
    <location>
        <begin position="12"/>
        <end position="34"/>
    </location>
</feature>
<feature type="transmembrane region" description="Helical" evidence="1">
    <location>
        <begin position="46"/>
        <end position="68"/>
    </location>
</feature>
<dbReference type="OrthoDB" id="8773474at2"/>
<accession>A0A430HGE9</accession>